<dbReference type="SUPFAM" id="SSF103473">
    <property type="entry name" value="MFS general substrate transporter"/>
    <property type="match status" value="1"/>
</dbReference>
<evidence type="ECO:0000256" key="2">
    <source>
        <dbReference type="ARBA" id="ARBA00022692"/>
    </source>
</evidence>
<dbReference type="GO" id="GO:0016020">
    <property type="term" value="C:membrane"/>
    <property type="evidence" value="ECO:0007669"/>
    <property type="project" value="UniProtKB-SubCell"/>
</dbReference>
<keyword evidence="4" id="KW-0472">Membrane</keyword>
<dbReference type="GO" id="GO:0015134">
    <property type="term" value="F:hexuronate transmembrane transporter activity"/>
    <property type="evidence" value="ECO:0007669"/>
    <property type="project" value="TreeGrafter"/>
</dbReference>
<keyword evidence="3" id="KW-1133">Transmembrane helix</keyword>
<dbReference type="InterPro" id="IPR036259">
    <property type="entry name" value="MFS_trans_sf"/>
</dbReference>
<dbReference type="PANTHER" id="PTHR11662:SF285">
    <property type="entry name" value="HEXURONATE TRANSPORTER"/>
    <property type="match status" value="1"/>
</dbReference>
<gene>
    <name evidence="5" type="primary">exuT</name>
    <name evidence="5" type="ORF">A5CBH24_10560</name>
</gene>
<dbReference type="STRING" id="1118061.GCA_000311925_01583"/>
<dbReference type="InterPro" id="IPR050382">
    <property type="entry name" value="MFS_Na/Anion_cotransporter"/>
</dbReference>
<dbReference type="RefSeq" id="WP_019130789.1">
    <property type="nucleotide sequence ID" value="NZ_AP019735.1"/>
</dbReference>
<dbReference type="InterPro" id="IPR011701">
    <property type="entry name" value="MFS"/>
</dbReference>
<evidence type="ECO:0000256" key="3">
    <source>
        <dbReference type="ARBA" id="ARBA00022989"/>
    </source>
</evidence>
<dbReference type="Proteomes" id="UP000318946">
    <property type="component" value="Chromosome"/>
</dbReference>
<dbReference type="InterPro" id="IPR020846">
    <property type="entry name" value="MFS_dom"/>
</dbReference>
<accession>A0A4Y1WRP3</accession>
<evidence type="ECO:0000256" key="4">
    <source>
        <dbReference type="ARBA" id="ARBA00023136"/>
    </source>
</evidence>
<dbReference type="AlphaFoldDB" id="A0A3D3YL41"/>
<proteinExistence type="predicted"/>
<accession>A0A4Y1XRG1</accession>
<dbReference type="EMBL" id="AP019735">
    <property type="protein sequence ID" value="BBL03743.1"/>
    <property type="molecule type" value="Genomic_DNA"/>
</dbReference>
<dbReference type="Gene3D" id="1.20.1250.20">
    <property type="entry name" value="MFS general substrate transporter like domains"/>
    <property type="match status" value="2"/>
</dbReference>
<evidence type="ECO:0000313" key="6">
    <source>
        <dbReference type="Proteomes" id="UP000318946"/>
    </source>
</evidence>
<evidence type="ECO:0000256" key="1">
    <source>
        <dbReference type="ARBA" id="ARBA00004141"/>
    </source>
</evidence>
<keyword evidence="2" id="KW-0812">Transmembrane</keyword>
<dbReference type="Pfam" id="PF07690">
    <property type="entry name" value="MFS_1"/>
    <property type="match status" value="1"/>
</dbReference>
<dbReference type="PROSITE" id="PS50850">
    <property type="entry name" value="MFS"/>
    <property type="match status" value="1"/>
</dbReference>
<sequence length="432" mass="47493">MNLLKDPNKRKWVIVATMFIAIICNYLDRQLLSILKPEILEHFGIGDMQYAWIVNVFLICYALMYPVSGILVDRFGPKRVMLAGIAVWSLACIGGGLAQTVWQFAVCRGILGLAEPTIFAGQLVAVTLWFEKRQRATANSLCTVGGSLGAVIAPLVIAWLMRWFSNWQEVFLVAGVAGLVIAGLWMVVYRTPSQEILDRTVNVDRMTSSGEEQKSFTLGGLFRTRTLWGAFLIRLISDPVWYFCCFWLPGYLRGMGEAQNLTHEQTLNMIQWIGGIPFLVGALGGILTSVWSDSMIKRGRSALSARKVMLMAVVVVAPLCAAVPYVGASETLSFAWRVGLVVAIFSLVAVMCLSWLYTLPVVLAETFPIKNVASVMGICCGAGALGSVVFNQFVGSIPSEAWYTLFAIMGTLHIIAAVVLWKMVRPESPETK</sequence>
<name>A0A3D3YL41_9BACT</name>
<dbReference type="OrthoDB" id="9781156at2"/>
<comment type="subcellular location">
    <subcellularLocation>
        <location evidence="1">Membrane</location>
        <topology evidence="1">Multi-pass membrane protein</topology>
    </subcellularLocation>
</comment>
<evidence type="ECO:0000313" key="5">
    <source>
        <dbReference type="EMBL" id="BBL03743.1"/>
    </source>
</evidence>
<accession>A0A3D3YL41</accession>
<protein>
    <submittedName>
        <fullName evidence="5">Hexuronate transporter</fullName>
    </submittedName>
</protein>
<dbReference type="GeneID" id="78341773"/>
<dbReference type="PANTHER" id="PTHR11662">
    <property type="entry name" value="SOLUTE CARRIER FAMILY 17"/>
    <property type="match status" value="1"/>
</dbReference>
<keyword evidence="6" id="KW-1185">Reference proteome</keyword>
<organism evidence="5 6">
    <name type="scientific">Alistipes communis</name>
    <dbReference type="NCBI Taxonomy" id="2585118"/>
    <lineage>
        <taxon>Bacteria</taxon>
        <taxon>Pseudomonadati</taxon>
        <taxon>Bacteroidota</taxon>
        <taxon>Bacteroidia</taxon>
        <taxon>Bacteroidales</taxon>
        <taxon>Rikenellaceae</taxon>
        <taxon>Alistipes</taxon>
    </lineage>
</organism>
<dbReference type="KEGG" id="acou:A5CBH24_10560"/>
<reference evidence="6" key="1">
    <citation type="submission" date="2019-06" db="EMBL/GenBank/DDBJ databases">
        <title>Alistipes onderdonkii subsp. vulgaris subsp. nov., Alistipes dispar sp. nov. and Alistipes communis sp. nov., isolated from human faeces, and creation of Alistipes onderdonkii subsp. onderdonkii subsp. nov.</title>
        <authorList>
            <person name="Sakamoto M."/>
            <person name="Ikeyama N."/>
            <person name="Ogata Y."/>
            <person name="Suda W."/>
            <person name="Iino T."/>
            <person name="Hattori M."/>
            <person name="Ohkuma M."/>
        </authorList>
    </citation>
    <scope>NUCLEOTIDE SEQUENCE [LARGE SCALE GENOMIC DNA]</scope>
    <source>
        <strain evidence="6">5CBH24</strain>
    </source>
</reference>